<gene>
    <name evidence="1" type="ORF">JW613_13245</name>
</gene>
<reference evidence="1 2" key="1">
    <citation type="submission" date="2021-02" db="EMBL/GenBank/DDBJ databases">
        <title>Streptomyces spirodelae sp. nov., isolated from duckweed.</title>
        <authorList>
            <person name="Saimee Y."/>
            <person name="Duangmal K."/>
        </authorList>
    </citation>
    <scope>NUCLEOTIDE SEQUENCE [LARGE SCALE GENOMIC DNA]</scope>
    <source>
        <strain evidence="1 2">DSM 42105</strain>
    </source>
</reference>
<name>A0ABS3XV41_9ACTN</name>
<protein>
    <recommendedName>
        <fullName evidence="3">Transposase</fullName>
    </recommendedName>
</protein>
<evidence type="ECO:0000313" key="1">
    <source>
        <dbReference type="EMBL" id="MBO8199256.1"/>
    </source>
</evidence>
<proteinExistence type="predicted"/>
<comment type="caution">
    <text evidence="1">The sequence shown here is derived from an EMBL/GenBank/DDBJ whole genome shotgun (WGS) entry which is preliminary data.</text>
</comment>
<evidence type="ECO:0008006" key="3">
    <source>
        <dbReference type="Google" id="ProtNLM"/>
    </source>
</evidence>
<sequence length="351" mass="38325">MALFNHAVMWLRKNRVLLPGVSVLARQVPEARTAAERRLYKAVARATVRTGAALAPALAELLVVPEGRRVPELERLRAPPVKSTGTAMERVEEISAFALGRVNVSRVPMNRLSALVRYGQLSKEQTIERAPEPRRTALLTAVVRQLEAQAVDDALDRFAVLMANRLISPAWRASDRERLAMLPQREKAARILAKASKILIEELDMVAEHEANLDVAALWAAVEEAVPRTAVAGWSRPSRLWCPRTTARPKPRCARSWPCATTPCARSCPCSANQTGWAAPRPGGASSRRCDACPRSPGAWPSTGRCCPARSTPSWSRRCGNARCSTTPSCRRARSTAPRTWCASGSSCTAP</sequence>
<organism evidence="1 2">
    <name type="scientific">Streptomyces smyrnaeus</name>
    <dbReference type="NCBI Taxonomy" id="1387713"/>
    <lineage>
        <taxon>Bacteria</taxon>
        <taxon>Bacillati</taxon>
        <taxon>Actinomycetota</taxon>
        <taxon>Actinomycetes</taxon>
        <taxon>Kitasatosporales</taxon>
        <taxon>Streptomycetaceae</taxon>
        <taxon>Streptomyces</taxon>
    </lineage>
</organism>
<dbReference type="Proteomes" id="UP000721954">
    <property type="component" value="Unassembled WGS sequence"/>
</dbReference>
<evidence type="ECO:0000313" key="2">
    <source>
        <dbReference type="Proteomes" id="UP000721954"/>
    </source>
</evidence>
<accession>A0ABS3XV41</accession>
<keyword evidence="2" id="KW-1185">Reference proteome</keyword>
<dbReference type="EMBL" id="JAFFZM010000007">
    <property type="protein sequence ID" value="MBO8199256.1"/>
    <property type="molecule type" value="Genomic_DNA"/>
</dbReference>